<proteinExistence type="predicted"/>
<protein>
    <submittedName>
        <fullName evidence="1">Unannotated protein</fullName>
    </submittedName>
</protein>
<accession>A0A6J5ZYB1</accession>
<dbReference type="AlphaFoldDB" id="A0A6J5ZYB1"/>
<name>A0A6J5ZYB1_9ZZZZ</name>
<evidence type="ECO:0000313" key="1">
    <source>
        <dbReference type="EMBL" id="CAB4346256.1"/>
    </source>
</evidence>
<reference evidence="1" key="1">
    <citation type="submission" date="2020-05" db="EMBL/GenBank/DDBJ databases">
        <authorList>
            <person name="Chiriac C."/>
            <person name="Salcher M."/>
            <person name="Ghai R."/>
            <person name="Kavagutti S V."/>
        </authorList>
    </citation>
    <scope>NUCLEOTIDE SEQUENCE</scope>
</reference>
<organism evidence="1">
    <name type="scientific">freshwater metagenome</name>
    <dbReference type="NCBI Taxonomy" id="449393"/>
    <lineage>
        <taxon>unclassified sequences</taxon>
        <taxon>metagenomes</taxon>
        <taxon>ecological metagenomes</taxon>
    </lineage>
</organism>
<dbReference type="EMBL" id="CAESAN010000120">
    <property type="protein sequence ID" value="CAB4346256.1"/>
    <property type="molecule type" value="Genomic_DNA"/>
</dbReference>
<sequence length="206" mass="22519">MHPLPGRHFEEVEQRLALAEAVPPDRNRAEVERAGAEEDEVAHDPVKFEVDHTQILGALGNLNLEQLLDGAAIGHRVEVVGDVVHPLDDWDRLPIALLLGGLLNPGVEVAEDRLQAADHFAVERHQQAQHAVCCRVVRAKVQRQQLAVALELGRLRERDALLHLAVCAETAGGRINGAHSNHLGTLCSLWVKRIGSPPIGKSRRCG</sequence>
<gene>
    <name evidence="1" type="ORF">UFOPK3547_01299</name>
</gene>